<dbReference type="SUPFAM" id="SSF46785">
    <property type="entry name" value="Winged helix' DNA-binding domain"/>
    <property type="match status" value="1"/>
</dbReference>
<dbReference type="Gene3D" id="1.10.10.10">
    <property type="entry name" value="Winged helix-like DNA-binding domain superfamily/Winged helix DNA-binding domain"/>
    <property type="match status" value="1"/>
</dbReference>
<dbReference type="InterPro" id="IPR005119">
    <property type="entry name" value="LysR_subst-bd"/>
</dbReference>
<dbReference type="Proteomes" id="UP001596270">
    <property type="component" value="Unassembled WGS sequence"/>
</dbReference>
<keyword evidence="2" id="KW-0805">Transcription regulation</keyword>
<evidence type="ECO:0000259" key="5">
    <source>
        <dbReference type="PROSITE" id="PS50931"/>
    </source>
</evidence>
<dbReference type="PANTHER" id="PTHR30118:SF15">
    <property type="entry name" value="TRANSCRIPTIONAL REGULATORY PROTEIN"/>
    <property type="match status" value="1"/>
</dbReference>
<feature type="domain" description="HTH lysR-type" evidence="5">
    <location>
        <begin position="6"/>
        <end position="63"/>
    </location>
</feature>
<evidence type="ECO:0000313" key="6">
    <source>
        <dbReference type="EMBL" id="MFC6284382.1"/>
    </source>
</evidence>
<dbReference type="InterPro" id="IPR036388">
    <property type="entry name" value="WH-like_DNA-bd_sf"/>
</dbReference>
<sequence length="312" mass="34468">MNLNSLDLNLLLVFDALMRTRSVTLAGERVGLSQSAASNSLKRLRDALGDPLFVRTPKGMEPSPLAMELELPIRGTLEQLRDTLQRTRVFKPSTANRSFKLLLSDIAQLVHMPLMVSQLRQQAPGISLETVAPPLREAKQAMVDGELDLAMGFLPDLGADFHRQSLFTETWTCVVSKDHPTIGETLTEAEYIAATHIAYHPAVSIHSILDQLLVAQFSSKGIKRKIGLSVPYWGGLASTVAACDLVLTAPVGPALSMTRLANVRIVPLPFELPKIDLCMQWHTRMHRDPANQWFRNLCAQSYRAGEALPMRG</sequence>
<dbReference type="PROSITE" id="PS50931">
    <property type="entry name" value="HTH_LYSR"/>
    <property type="match status" value="1"/>
</dbReference>
<dbReference type="Gene3D" id="3.40.190.10">
    <property type="entry name" value="Periplasmic binding protein-like II"/>
    <property type="match status" value="2"/>
</dbReference>
<dbReference type="InterPro" id="IPR050389">
    <property type="entry name" value="LysR-type_TF"/>
</dbReference>
<proteinExistence type="inferred from homology"/>
<dbReference type="Pfam" id="PF00126">
    <property type="entry name" value="HTH_1"/>
    <property type="match status" value="1"/>
</dbReference>
<evidence type="ECO:0000256" key="3">
    <source>
        <dbReference type="ARBA" id="ARBA00023125"/>
    </source>
</evidence>
<gene>
    <name evidence="6" type="ORF">ACFQND_24430</name>
</gene>
<comment type="similarity">
    <text evidence="1">Belongs to the LysR transcriptional regulatory family.</text>
</comment>
<dbReference type="RefSeq" id="WP_371440046.1">
    <property type="nucleotide sequence ID" value="NZ_JBHSRS010000084.1"/>
</dbReference>
<evidence type="ECO:0000256" key="4">
    <source>
        <dbReference type="ARBA" id="ARBA00023163"/>
    </source>
</evidence>
<evidence type="ECO:0000256" key="2">
    <source>
        <dbReference type="ARBA" id="ARBA00023015"/>
    </source>
</evidence>
<dbReference type="PANTHER" id="PTHR30118">
    <property type="entry name" value="HTH-TYPE TRANSCRIPTIONAL REGULATOR LEUO-RELATED"/>
    <property type="match status" value="1"/>
</dbReference>
<dbReference type="InterPro" id="IPR000847">
    <property type="entry name" value="LysR_HTH_N"/>
</dbReference>
<dbReference type="SUPFAM" id="SSF53850">
    <property type="entry name" value="Periplasmic binding protein-like II"/>
    <property type="match status" value="1"/>
</dbReference>
<name>A0ABW1U3X1_9BURK</name>
<keyword evidence="3" id="KW-0238">DNA-binding</keyword>
<dbReference type="Pfam" id="PF03466">
    <property type="entry name" value="LysR_substrate"/>
    <property type="match status" value="1"/>
</dbReference>
<comment type="caution">
    <text evidence="6">The sequence shown here is derived from an EMBL/GenBank/DDBJ whole genome shotgun (WGS) entry which is preliminary data.</text>
</comment>
<accession>A0ABW1U3X1</accession>
<organism evidence="6 7">
    <name type="scientific">Polaromonas aquatica</name>
    <dbReference type="NCBI Taxonomy" id="332657"/>
    <lineage>
        <taxon>Bacteria</taxon>
        <taxon>Pseudomonadati</taxon>
        <taxon>Pseudomonadota</taxon>
        <taxon>Betaproteobacteria</taxon>
        <taxon>Burkholderiales</taxon>
        <taxon>Comamonadaceae</taxon>
        <taxon>Polaromonas</taxon>
    </lineage>
</organism>
<dbReference type="InterPro" id="IPR036390">
    <property type="entry name" value="WH_DNA-bd_sf"/>
</dbReference>
<evidence type="ECO:0000256" key="1">
    <source>
        <dbReference type="ARBA" id="ARBA00009437"/>
    </source>
</evidence>
<keyword evidence="7" id="KW-1185">Reference proteome</keyword>
<keyword evidence="4" id="KW-0804">Transcription</keyword>
<dbReference type="CDD" id="cd08459">
    <property type="entry name" value="PBP2_DntR_NahR_LinR_like"/>
    <property type="match status" value="1"/>
</dbReference>
<evidence type="ECO:0000313" key="7">
    <source>
        <dbReference type="Proteomes" id="UP001596270"/>
    </source>
</evidence>
<protein>
    <submittedName>
        <fullName evidence="6">LysR family transcriptional regulator</fullName>
    </submittedName>
</protein>
<reference evidence="7" key="1">
    <citation type="journal article" date="2019" name="Int. J. Syst. Evol. Microbiol.">
        <title>The Global Catalogue of Microorganisms (GCM) 10K type strain sequencing project: providing services to taxonomists for standard genome sequencing and annotation.</title>
        <authorList>
            <consortium name="The Broad Institute Genomics Platform"/>
            <consortium name="The Broad Institute Genome Sequencing Center for Infectious Disease"/>
            <person name="Wu L."/>
            <person name="Ma J."/>
        </authorList>
    </citation>
    <scope>NUCLEOTIDE SEQUENCE [LARGE SCALE GENOMIC DNA]</scope>
    <source>
        <strain evidence="7">CCUG 39402</strain>
    </source>
</reference>
<dbReference type="EMBL" id="JBHSRS010000084">
    <property type="protein sequence ID" value="MFC6284382.1"/>
    <property type="molecule type" value="Genomic_DNA"/>
</dbReference>
<dbReference type="PRINTS" id="PR00039">
    <property type="entry name" value="HTHLYSR"/>
</dbReference>